<feature type="transmembrane region" description="Helical" evidence="1">
    <location>
        <begin position="186"/>
        <end position="206"/>
    </location>
</feature>
<sequence>MPNINADDEITLVLFIIFVFIAIAVMITGIFLSPKTRPLMLQYEGVVAPFFGLPAVLFSLSIALMGTSIWENYNVASQSIKTESQGLIQIISLASTIPELKDSNLANATRIYTKSIVEEEWQTLTSERTDASETVEKFIAMRADLFKAVNQLNNNAESKVLMNAFQIVNNARSIRLAYTSFDVHPLRISGVLLLAVLVLLAVAFIHAAKPKSLVVAMCIATTTVLTPICMIALTFSSPYIGVISISNKAYLLIQ</sequence>
<organism evidence="2 3">
    <name type="scientific">Zwartia hollandica</name>
    <dbReference type="NCBI Taxonomy" id="324606"/>
    <lineage>
        <taxon>Bacteria</taxon>
        <taxon>Pseudomonadati</taxon>
        <taxon>Pseudomonadota</taxon>
        <taxon>Betaproteobacteria</taxon>
        <taxon>Burkholderiales</taxon>
        <taxon>Alcaligenaceae</taxon>
        <taxon>Zwartia</taxon>
    </lineage>
</organism>
<evidence type="ECO:0000313" key="3">
    <source>
        <dbReference type="Proteomes" id="UP000739565"/>
    </source>
</evidence>
<protein>
    <submittedName>
        <fullName evidence="2">DUF4239 domain-containing protein</fullName>
    </submittedName>
</protein>
<dbReference type="EMBL" id="JAHXRI010000010">
    <property type="protein sequence ID" value="MBZ1351151.1"/>
    <property type="molecule type" value="Genomic_DNA"/>
</dbReference>
<feature type="transmembrane region" description="Helical" evidence="1">
    <location>
        <begin position="213"/>
        <end position="235"/>
    </location>
</feature>
<keyword evidence="1" id="KW-0472">Membrane</keyword>
<evidence type="ECO:0000256" key="1">
    <source>
        <dbReference type="SAM" id="Phobius"/>
    </source>
</evidence>
<gene>
    <name evidence="2" type="ORF">KZZ10_10885</name>
</gene>
<keyword evidence="3" id="KW-1185">Reference proteome</keyword>
<dbReference type="RefSeq" id="WP_259661568.1">
    <property type="nucleotide sequence ID" value="NZ_JAHXRI010000010.1"/>
</dbReference>
<comment type="caution">
    <text evidence="2">The sequence shown here is derived from an EMBL/GenBank/DDBJ whole genome shotgun (WGS) entry which is preliminary data.</text>
</comment>
<keyword evidence="1" id="KW-0812">Transmembrane</keyword>
<dbReference type="InterPro" id="IPR025333">
    <property type="entry name" value="DUF4239"/>
</dbReference>
<dbReference type="Pfam" id="PF14023">
    <property type="entry name" value="Bestrophin-like"/>
    <property type="match status" value="1"/>
</dbReference>
<reference evidence="2" key="1">
    <citation type="submission" date="2021-07" db="EMBL/GenBank/DDBJ databases">
        <title>New genus and species of the family Alcaligenaceae.</title>
        <authorList>
            <person name="Hahn M.W."/>
        </authorList>
    </citation>
    <scope>NUCLEOTIDE SEQUENCE</scope>
    <source>
        <strain evidence="2">LF4-65</strain>
    </source>
</reference>
<name>A0A953NDC3_9BURK</name>
<feature type="transmembrane region" description="Helical" evidence="1">
    <location>
        <begin position="45"/>
        <end position="70"/>
    </location>
</feature>
<dbReference type="Proteomes" id="UP000739565">
    <property type="component" value="Unassembled WGS sequence"/>
</dbReference>
<evidence type="ECO:0000313" key="2">
    <source>
        <dbReference type="EMBL" id="MBZ1351151.1"/>
    </source>
</evidence>
<feature type="transmembrane region" description="Helical" evidence="1">
    <location>
        <begin position="12"/>
        <end position="33"/>
    </location>
</feature>
<accession>A0A953NDC3</accession>
<proteinExistence type="predicted"/>
<dbReference type="AlphaFoldDB" id="A0A953NDC3"/>
<keyword evidence="1" id="KW-1133">Transmembrane helix</keyword>